<keyword evidence="2 4" id="KW-0238">DNA-binding</keyword>
<keyword evidence="1" id="KW-0805">Transcription regulation</keyword>
<proteinExistence type="predicted"/>
<dbReference type="InterPro" id="IPR025996">
    <property type="entry name" value="MT1864/Rv1816-like_C"/>
</dbReference>
<dbReference type="InterPro" id="IPR036271">
    <property type="entry name" value="Tet_transcr_reg_TetR-rel_C_sf"/>
</dbReference>
<keyword evidence="7" id="KW-1185">Reference proteome</keyword>
<reference evidence="7" key="1">
    <citation type="journal article" date="2019" name="Int. J. Syst. Evol. Microbiol.">
        <title>The Global Catalogue of Microorganisms (GCM) 10K type strain sequencing project: providing services to taxonomists for standard genome sequencing and annotation.</title>
        <authorList>
            <consortium name="The Broad Institute Genomics Platform"/>
            <consortium name="The Broad Institute Genome Sequencing Center for Infectious Disease"/>
            <person name="Wu L."/>
            <person name="Ma J."/>
        </authorList>
    </citation>
    <scope>NUCLEOTIDE SEQUENCE [LARGE SCALE GENOMIC DNA]</scope>
    <source>
        <strain evidence="7">JCM 3369</strain>
    </source>
</reference>
<dbReference type="PANTHER" id="PTHR30055">
    <property type="entry name" value="HTH-TYPE TRANSCRIPTIONAL REGULATOR RUTR"/>
    <property type="match status" value="1"/>
</dbReference>
<dbReference type="PROSITE" id="PS50977">
    <property type="entry name" value="HTH_TETR_2"/>
    <property type="match status" value="1"/>
</dbReference>
<gene>
    <name evidence="6" type="ORF">ACFQKB_24795</name>
</gene>
<dbReference type="InterPro" id="IPR001647">
    <property type="entry name" value="HTH_TetR"/>
</dbReference>
<evidence type="ECO:0000256" key="4">
    <source>
        <dbReference type="PROSITE-ProRule" id="PRU00335"/>
    </source>
</evidence>
<dbReference type="SUPFAM" id="SSF48498">
    <property type="entry name" value="Tetracyclin repressor-like, C-terminal domain"/>
    <property type="match status" value="1"/>
</dbReference>
<dbReference type="Pfam" id="PF13305">
    <property type="entry name" value="TetR_C_33"/>
    <property type="match status" value="1"/>
</dbReference>
<evidence type="ECO:0000256" key="2">
    <source>
        <dbReference type="ARBA" id="ARBA00023125"/>
    </source>
</evidence>
<accession>A0ABW2CQS0</accession>
<dbReference type="InterPro" id="IPR050109">
    <property type="entry name" value="HTH-type_TetR-like_transc_reg"/>
</dbReference>
<evidence type="ECO:0000256" key="1">
    <source>
        <dbReference type="ARBA" id="ARBA00023015"/>
    </source>
</evidence>
<feature type="domain" description="HTH tetR-type" evidence="5">
    <location>
        <begin position="6"/>
        <end position="66"/>
    </location>
</feature>
<keyword evidence="3" id="KW-0804">Transcription</keyword>
<dbReference type="InterPro" id="IPR009057">
    <property type="entry name" value="Homeodomain-like_sf"/>
</dbReference>
<name>A0ABW2CQS0_9ACTN</name>
<protein>
    <submittedName>
        <fullName evidence="6">TetR/AcrR family transcriptional regulator</fullName>
    </submittedName>
</protein>
<organism evidence="6 7">
    <name type="scientific">Actinomadura yumaensis</name>
    <dbReference type="NCBI Taxonomy" id="111807"/>
    <lineage>
        <taxon>Bacteria</taxon>
        <taxon>Bacillati</taxon>
        <taxon>Actinomycetota</taxon>
        <taxon>Actinomycetes</taxon>
        <taxon>Streptosporangiales</taxon>
        <taxon>Thermomonosporaceae</taxon>
        <taxon>Actinomadura</taxon>
    </lineage>
</organism>
<feature type="DNA-binding region" description="H-T-H motif" evidence="4">
    <location>
        <begin position="29"/>
        <end position="48"/>
    </location>
</feature>
<evidence type="ECO:0000313" key="7">
    <source>
        <dbReference type="Proteomes" id="UP001596380"/>
    </source>
</evidence>
<sequence>MAYHHGTLRAALIQAALDLLDENGPDRLSVREAARRAGVSPGAPFRHFADRGALMNAVAAVVLDDFRQHQRRTLAEIADRPAMWAFGLGFVRYATRHPHRFELIRGTIYSGAPPEELRPHVDAVEELAAAAIATGQDAGELRPGDPAIVHLAGHALVYGLSQMIVDGFVPAERAEALAARVLDTFGMGVAEFKGD</sequence>
<evidence type="ECO:0000259" key="5">
    <source>
        <dbReference type="PROSITE" id="PS50977"/>
    </source>
</evidence>
<dbReference type="Pfam" id="PF00440">
    <property type="entry name" value="TetR_N"/>
    <property type="match status" value="1"/>
</dbReference>
<evidence type="ECO:0000313" key="6">
    <source>
        <dbReference type="EMBL" id="MFC6882996.1"/>
    </source>
</evidence>
<comment type="caution">
    <text evidence="6">The sequence shown here is derived from an EMBL/GenBank/DDBJ whole genome shotgun (WGS) entry which is preliminary data.</text>
</comment>
<dbReference type="EMBL" id="JBHSXS010000016">
    <property type="protein sequence ID" value="MFC6882996.1"/>
    <property type="molecule type" value="Genomic_DNA"/>
</dbReference>
<dbReference type="Gene3D" id="1.10.357.10">
    <property type="entry name" value="Tetracycline Repressor, domain 2"/>
    <property type="match status" value="1"/>
</dbReference>
<dbReference type="PANTHER" id="PTHR30055:SF201">
    <property type="entry name" value="TRANSCRIPTIONAL REGULATORY PROTEIN"/>
    <property type="match status" value="1"/>
</dbReference>
<evidence type="ECO:0000256" key="3">
    <source>
        <dbReference type="ARBA" id="ARBA00023163"/>
    </source>
</evidence>
<dbReference type="Proteomes" id="UP001596380">
    <property type="component" value="Unassembled WGS sequence"/>
</dbReference>
<dbReference type="RefSeq" id="WP_160819148.1">
    <property type="nucleotide sequence ID" value="NZ_JBHSXS010000016.1"/>
</dbReference>
<dbReference type="SUPFAM" id="SSF46689">
    <property type="entry name" value="Homeodomain-like"/>
    <property type="match status" value="1"/>
</dbReference>
<dbReference type="PRINTS" id="PR00455">
    <property type="entry name" value="HTHTETR"/>
</dbReference>